<keyword evidence="4" id="KW-1003">Cell membrane</keyword>
<keyword evidence="14" id="KW-1185">Reference proteome</keyword>
<evidence type="ECO:0000256" key="9">
    <source>
        <dbReference type="ARBA" id="ARBA00023065"/>
    </source>
</evidence>
<dbReference type="EMBL" id="CANHGI010000004">
    <property type="protein sequence ID" value="CAI5449602.1"/>
    <property type="molecule type" value="Genomic_DNA"/>
</dbReference>
<dbReference type="OrthoDB" id="5867527at2759"/>
<comment type="caution">
    <text evidence="13">The sequence shown here is derived from an EMBL/GenBank/DDBJ whole genome shotgun (WGS) entry which is preliminary data.</text>
</comment>
<dbReference type="PRINTS" id="PR01262">
    <property type="entry name" value="INNEXIN"/>
</dbReference>
<protein>
    <recommendedName>
        <fullName evidence="12">Innexin</fullName>
    </recommendedName>
</protein>
<dbReference type="GO" id="GO:0005921">
    <property type="term" value="C:gap junction"/>
    <property type="evidence" value="ECO:0007669"/>
    <property type="project" value="UniProtKB-SubCell"/>
</dbReference>
<dbReference type="Proteomes" id="UP001152747">
    <property type="component" value="Unassembled WGS sequence"/>
</dbReference>
<evidence type="ECO:0000256" key="2">
    <source>
        <dbReference type="ARBA" id="ARBA00004651"/>
    </source>
</evidence>
<reference evidence="13" key="1">
    <citation type="submission" date="2022-11" db="EMBL/GenBank/DDBJ databases">
        <authorList>
            <person name="Kikuchi T."/>
        </authorList>
    </citation>
    <scope>NUCLEOTIDE SEQUENCE</scope>
    <source>
        <strain evidence="13">PS1010</strain>
    </source>
</reference>
<dbReference type="InterPro" id="IPR000990">
    <property type="entry name" value="Innexin"/>
</dbReference>
<keyword evidence="10 12" id="KW-0472">Membrane</keyword>
<keyword evidence="6" id="KW-0303">Gap junction</keyword>
<evidence type="ECO:0000313" key="13">
    <source>
        <dbReference type="EMBL" id="CAI5449602.1"/>
    </source>
</evidence>
<keyword evidence="11 12" id="KW-0407">Ion channel</keyword>
<comment type="subcellular location">
    <subcellularLocation>
        <location evidence="1">Cell junction</location>
        <location evidence="1">Gap junction</location>
    </subcellularLocation>
    <subcellularLocation>
        <location evidence="2 12">Cell membrane</location>
        <topology evidence="2 12">Multi-pass membrane protein</topology>
    </subcellularLocation>
</comment>
<comment type="similarity">
    <text evidence="12">Belongs to the pannexin family.</text>
</comment>
<keyword evidence="3 12" id="KW-0813">Transport</keyword>
<keyword evidence="5 12" id="KW-0812">Transmembrane</keyword>
<organism evidence="13 14">
    <name type="scientific">Caenorhabditis angaria</name>
    <dbReference type="NCBI Taxonomy" id="860376"/>
    <lineage>
        <taxon>Eukaryota</taxon>
        <taxon>Metazoa</taxon>
        <taxon>Ecdysozoa</taxon>
        <taxon>Nematoda</taxon>
        <taxon>Chromadorea</taxon>
        <taxon>Rhabditida</taxon>
        <taxon>Rhabditina</taxon>
        <taxon>Rhabditomorpha</taxon>
        <taxon>Rhabditoidea</taxon>
        <taxon>Rhabditidae</taxon>
        <taxon>Peloderinae</taxon>
        <taxon>Caenorhabditis</taxon>
    </lineage>
</organism>
<name>A0A9P1IT03_9PELO</name>
<feature type="transmembrane region" description="Helical" evidence="12">
    <location>
        <begin position="299"/>
        <end position="326"/>
    </location>
</feature>
<evidence type="ECO:0000313" key="14">
    <source>
        <dbReference type="Proteomes" id="UP001152747"/>
    </source>
</evidence>
<evidence type="ECO:0000256" key="4">
    <source>
        <dbReference type="ARBA" id="ARBA00022475"/>
    </source>
</evidence>
<evidence type="ECO:0000256" key="7">
    <source>
        <dbReference type="ARBA" id="ARBA00022949"/>
    </source>
</evidence>
<feature type="transmembrane region" description="Helical" evidence="12">
    <location>
        <begin position="209"/>
        <end position="230"/>
    </location>
</feature>
<proteinExistence type="inferred from homology"/>
<evidence type="ECO:0000256" key="6">
    <source>
        <dbReference type="ARBA" id="ARBA00022868"/>
    </source>
</evidence>
<dbReference type="AlphaFoldDB" id="A0A9P1IT03"/>
<evidence type="ECO:0000256" key="11">
    <source>
        <dbReference type="ARBA" id="ARBA00023303"/>
    </source>
</evidence>
<sequence>MFVFRVLNTVPYTNRAGAKDLVASIHSFFTSNILVGLAVLISWKQFGGTPIECMVPLDFTNAWVQYSNNYCWAQPTYFIPFTAPLVEEITPADVVVDGMARGNGEPRIVKKGGEKVSYYQWMSFFLLFEAACFRLPCFIWKYFASQSGMQVGEILRVSSDENNAVPLVKKANISALCIHLKGVLRFQKRLKLKNIVPHKFLRFLNIKYSAYYVTFIYFVAKLAFLGNVILQSKLLTHYMLPTEKQSRFGFDMWKNIFWGNGGNETWRENGVFPRTRDMGNIQTHTVQCVLLLNLFTEKIFVILWAWYIILTTFTIANLFSWIFAVFNETYNEHFILNRLEMCEMPFDKEDIKNREHVQRFIQKYLGTDGLFLLQLIDQHADVVFTTELIGALYKSHYEIEEQRK</sequence>
<dbReference type="GO" id="GO:0034220">
    <property type="term" value="P:monoatomic ion transmembrane transport"/>
    <property type="evidence" value="ECO:0007669"/>
    <property type="project" value="UniProtKB-KW"/>
</dbReference>
<dbReference type="PANTHER" id="PTHR11893">
    <property type="entry name" value="INNEXIN"/>
    <property type="match status" value="1"/>
</dbReference>
<gene>
    <name evidence="12" type="primary">inx</name>
    <name evidence="13" type="ORF">CAMP_LOCUS12239</name>
</gene>
<feature type="transmembrane region" description="Helical" evidence="12">
    <location>
        <begin position="118"/>
        <end position="140"/>
    </location>
</feature>
<feature type="transmembrane region" description="Helical" evidence="12">
    <location>
        <begin position="21"/>
        <end position="41"/>
    </location>
</feature>
<dbReference type="Pfam" id="PF00876">
    <property type="entry name" value="Innexin"/>
    <property type="match status" value="1"/>
</dbReference>
<keyword evidence="7" id="KW-0965">Cell junction</keyword>
<accession>A0A9P1IT03</accession>
<evidence type="ECO:0000256" key="5">
    <source>
        <dbReference type="ARBA" id="ARBA00022692"/>
    </source>
</evidence>
<comment type="function">
    <text evidence="12">Structural component of the gap junctions.</text>
</comment>
<evidence type="ECO:0000256" key="8">
    <source>
        <dbReference type="ARBA" id="ARBA00022989"/>
    </source>
</evidence>
<evidence type="ECO:0000256" key="10">
    <source>
        <dbReference type="ARBA" id="ARBA00023136"/>
    </source>
</evidence>
<evidence type="ECO:0000256" key="3">
    <source>
        <dbReference type="ARBA" id="ARBA00022448"/>
    </source>
</evidence>
<keyword evidence="9 12" id="KW-0406">Ion transport</keyword>
<dbReference type="GO" id="GO:0005243">
    <property type="term" value="F:gap junction channel activity"/>
    <property type="evidence" value="ECO:0007669"/>
    <property type="project" value="TreeGrafter"/>
</dbReference>
<dbReference type="PANTHER" id="PTHR11893:SF9">
    <property type="entry name" value="INNEXIN-7"/>
    <property type="match status" value="1"/>
</dbReference>
<keyword evidence="8 12" id="KW-1133">Transmembrane helix</keyword>
<dbReference type="GO" id="GO:0005886">
    <property type="term" value="C:plasma membrane"/>
    <property type="evidence" value="ECO:0007669"/>
    <property type="project" value="UniProtKB-SubCell"/>
</dbReference>
<dbReference type="PROSITE" id="PS51013">
    <property type="entry name" value="PANNEXIN"/>
    <property type="match status" value="1"/>
</dbReference>
<evidence type="ECO:0000256" key="1">
    <source>
        <dbReference type="ARBA" id="ARBA00004610"/>
    </source>
</evidence>
<evidence type="ECO:0000256" key="12">
    <source>
        <dbReference type="RuleBase" id="RU010713"/>
    </source>
</evidence>